<accession>A0A6L2Q1Z5</accession>
<dbReference type="GO" id="GO:0051301">
    <property type="term" value="P:cell division"/>
    <property type="evidence" value="ECO:0007669"/>
    <property type="project" value="UniProtKB-KW"/>
</dbReference>
<comment type="similarity">
    <text evidence="4">Belongs to the cyclin family.</text>
</comment>
<evidence type="ECO:0000313" key="8">
    <source>
        <dbReference type="Proteomes" id="UP000502823"/>
    </source>
</evidence>
<protein>
    <submittedName>
        <fullName evidence="7">Uncharacterized protein</fullName>
    </submittedName>
</protein>
<evidence type="ECO:0000313" key="7">
    <source>
        <dbReference type="EMBL" id="GFG35917.1"/>
    </source>
</evidence>
<dbReference type="PROSITE" id="PS00292">
    <property type="entry name" value="CYCLINS"/>
    <property type="match status" value="1"/>
</dbReference>
<dbReference type="InterPro" id="IPR048258">
    <property type="entry name" value="Cyclins_cyclin-box"/>
</dbReference>
<dbReference type="InterPro" id="IPR039361">
    <property type="entry name" value="Cyclin"/>
</dbReference>
<gene>
    <name evidence="7" type="ORF">Cfor_05270</name>
</gene>
<dbReference type="GO" id="GO:0000278">
    <property type="term" value="P:mitotic cell cycle"/>
    <property type="evidence" value="ECO:0007669"/>
    <property type="project" value="UniProtKB-ARBA"/>
</dbReference>
<dbReference type="Gene3D" id="1.10.472.10">
    <property type="entry name" value="Cyclin-like"/>
    <property type="match status" value="2"/>
</dbReference>
<keyword evidence="2 4" id="KW-0195">Cyclin</keyword>
<evidence type="ECO:0000256" key="1">
    <source>
        <dbReference type="ARBA" id="ARBA00022618"/>
    </source>
</evidence>
<feature type="domain" description="Cyclin-like" evidence="5">
    <location>
        <begin position="365"/>
        <end position="449"/>
    </location>
</feature>
<dbReference type="FunCoup" id="A0A6L2Q1Z5">
    <property type="interactions" value="575"/>
</dbReference>
<dbReference type="OrthoDB" id="5590282at2759"/>
<feature type="domain" description="Cyclin C-terminal" evidence="6">
    <location>
        <begin position="361"/>
        <end position="480"/>
    </location>
</feature>
<dbReference type="GO" id="GO:0005634">
    <property type="term" value="C:nucleus"/>
    <property type="evidence" value="ECO:0007669"/>
    <property type="project" value="UniProtKB-ARBA"/>
</dbReference>
<name>A0A6L2Q1Z5_COPFO</name>
<dbReference type="InterPro" id="IPR013763">
    <property type="entry name" value="Cyclin-like_dom"/>
</dbReference>
<comment type="caution">
    <text evidence="7">The sequence shown here is derived from an EMBL/GenBank/DDBJ whole genome shotgun (WGS) entry which is preliminary data.</text>
</comment>
<dbReference type="SMART" id="SM00385">
    <property type="entry name" value="CYCLIN"/>
    <property type="match status" value="2"/>
</dbReference>
<evidence type="ECO:0000256" key="4">
    <source>
        <dbReference type="RuleBase" id="RU000383"/>
    </source>
</evidence>
<dbReference type="PANTHER" id="PTHR10177">
    <property type="entry name" value="CYCLINS"/>
    <property type="match status" value="1"/>
</dbReference>
<dbReference type="InterPro" id="IPR006671">
    <property type="entry name" value="Cyclin_N"/>
</dbReference>
<sequence>MGQHASMYGNSLPTCLAASGQLFLTDNIVLGHIPNYDSPHENEFIVCDTVAIKRLLKHHPSFRLVLSTVCLQWGCWCFQTSCMVCGSYRKHHVSSLVIQCFLVTHDVGITGFEDDVQAQSRNQENVHVGVKSVVMGAPPAATKRSVLGEVGNDNVSRGLVARKVGGDKLTVPLRKEKEEPVPANKIVKSKPTLKKSFSTSSIPKEVTSSSLISVEDIDRDKGDPFLIPEYVNDIYAYLREVEAKYPIKQNYLEGQEVTSKMRGVLIDWLVDVHQQFHLLAETLYLTVAIIDRYLQDVHTTTRKKLQLVGVGAMFVASKYEETFAPEVGDFVYICDYAYTKDEILRMEKAIVQTLNFSFSRPLPLHFLRRYSKAAHAMPMQYAMAKYLLELCVVDYDMCHYAPSLISAAALYLALWLFHPEKKGVWTKTLVHYTSYSFRDIEAVVKKIASVVVKASTSKNQAVNKKYAHSKFLKISCSPELKAAAFKKLAAS</sequence>
<dbReference type="EMBL" id="BLKM01000587">
    <property type="protein sequence ID" value="GFG35917.1"/>
    <property type="molecule type" value="Genomic_DNA"/>
</dbReference>
<keyword evidence="1" id="KW-0132">Cell division</keyword>
<dbReference type="Proteomes" id="UP000502823">
    <property type="component" value="Unassembled WGS sequence"/>
</dbReference>
<keyword evidence="3" id="KW-0131">Cell cycle</keyword>
<dbReference type="CDD" id="cd20507">
    <property type="entry name" value="CYCLIN_CCNB1-like_rpt1"/>
    <property type="match status" value="1"/>
</dbReference>
<dbReference type="SMART" id="SM01332">
    <property type="entry name" value="Cyclin_C"/>
    <property type="match status" value="1"/>
</dbReference>
<dbReference type="InterPro" id="IPR036915">
    <property type="entry name" value="Cyclin-like_sf"/>
</dbReference>
<evidence type="ECO:0000259" key="5">
    <source>
        <dbReference type="SMART" id="SM00385"/>
    </source>
</evidence>
<evidence type="ECO:0000259" key="6">
    <source>
        <dbReference type="SMART" id="SM01332"/>
    </source>
</evidence>
<reference evidence="8" key="1">
    <citation type="submission" date="2020-01" db="EMBL/GenBank/DDBJ databases">
        <title>Draft genome sequence of the Termite Coptotermes fromosanus.</title>
        <authorList>
            <person name="Itakura S."/>
            <person name="Yosikawa Y."/>
            <person name="Umezawa K."/>
        </authorList>
    </citation>
    <scope>NUCLEOTIDE SEQUENCE [LARGE SCALE GENOMIC DNA]</scope>
</reference>
<dbReference type="Pfam" id="PF00134">
    <property type="entry name" value="Cyclin_N"/>
    <property type="match status" value="1"/>
</dbReference>
<dbReference type="AlphaFoldDB" id="A0A6L2Q1Z5"/>
<proteinExistence type="inferred from homology"/>
<dbReference type="SUPFAM" id="SSF47954">
    <property type="entry name" value="Cyclin-like"/>
    <property type="match status" value="2"/>
</dbReference>
<dbReference type="Pfam" id="PF02984">
    <property type="entry name" value="Cyclin_C"/>
    <property type="match status" value="1"/>
</dbReference>
<dbReference type="InParanoid" id="A0A6L2Q1Z5"/>
<feature type="domain" description="Cyclin-like" evidence="5">
    <location>
        <begin position="267"/>
        <end position="352"/>
    </location>
</feature>
<keyword evidence="8" id="KW-1185">Reference proteome</keyword>
<evidence type="ECO:0000256" key="3">
    <source>
        <dbReference type="ARBA" id="ARBA00023306"/>
    </source>
</evidence>
<organism evidence="7 8">
    <name type="scientific">Coptotermes formosanus</name>
    <name type="common">Formosan subterranean termite</name>
    <dbReference type="NCBI Taxonomy" id="36987"/>
    <lineage>
        <taxon>Eukaryota</taxon>
        <taxon>Metazoa</taxon>
        <taxon>Ecdysozoa</taxon>
        <taxon>Arthropoda</taxon>
        <taxon>Hexapoda</taxon>
        <taxon>Insecta</taxon>
        <taxon>Pterygota</taxon>
        <taxon>Neoptera</taxon>
        <taxon>Polyneoptera</taxon>
        <taxon>Dictyoptera</taxon>
        <taxon>Blattodea</taxon>
        <taxon>Blattoidea</taxon>
        <taxon>Termitoidae</taxon>
        <taxon>Rhinotermitidae</taxon>
        <taxon>Coptotermes</taxon>
    </lineage>
</organism>
<dbReference type="FunFam" id="1.10.472.10:FF:000001">
    <property type="entry name" value="G2/mitotic-specific cyclin"/>
    <property type="match status" value="1"/>
</dbReference>
<dbReference type="InterPro" id="IPR004367">
    <property type="entry name" value="Cyclin_C-dom"/>
</dbReference>
<evidence type="ECO:0000256" key="2">
    <source>
        <dbReference type="ARBA" id="ARBA00023127"/>
    </source>
</evidence>